<dbReference type="AlphaFoldDB" id="A0A4P8IN09"/>
<sequence length="143" mass="15611">MMAVPTDTDITEGLELPQITLTVTYQKVAMTPLATWDLFPGHCDPYYAQRQGQKSIYLNTVVLQGFADRVATDWAGPAAFIARRKMVMKASVYPGDVLTGSGRVVSAAHQGSRRRIELAIVLRTQNATVCDVETTLLLPSRAG</sequence>
<dbReference type="SUPFAM" id="SSF54637">
    <property type="entry name" value="Thioesterase/thiol ester dehydrase-isomerase"/>
    <property type="match status" value="1"/>
</dbReference>
<dbReference type="KEGG" id="tvl:FAZ95_15115"/>
<keyword evidence="2" id="KW-1185">Reference proteome</keyword>
<accession>A0A4P8IN09</accession>
<gene>
    <name evidence="1" type="ORF">FAZ95_15115</name>
</gene>
<reference evidence="1 2" key="1">
    <citation type="submission" date="2019-05" db="EMBL/GenBank/DDBJ databases">
        <title>Burkholderia sp. DHOD12, isolated from subtropical forest soil.</title>
        <authorList>
            <person name="Gao Z.-H."/>
            <person name="Qiu L.-H."/>
        </authorList>
    </citation>
    <scope>NUCLEOTIDE SEQUENCE [LARGE SCALE GENOMIC DNA]</scope>
    <source>
        <strain evidence="1 2">DHOD12</strain>
    </source>
</reference>
<dbReference type="InterPro" id="IPR029069">
    <property type="entry name" value="HotDog_dom_sf"/>
</dbReference>
<dbReference type="OrthoDB" id="9774179at2"/>
<name>A0A4P8IN09_9BURK</name>
<dbReference type="Gene3D" id="3.10.129.10">
    <property type="entry name" value="Hotdog Thioesterase"/>
    <property type="match status" value="1"/>
</dbReference>
<proteinExistence type="predicted"/>
<protein>
    <submittedName>
        <fullName evidence="1">Uncharacterized protein</fullName>
    </submittedName>
</protein>
<dbReference type="Proteomes" id="UP000298656">
    <property type="component" value="Chromosome 1"/>
</dbReference>
<dbReference type="EMBL" id="CP040077">
    <property type="protein sequence ID" value="QCP50382.1"/>
    <property type="molecule type" value="Genomic_DNA"/>
</dbReference>
<evidence type="ECO:0000313" key="1">
    <source>
        <dbReference type="EMBL" id="QCP50382.1"/>
    </source>
</evidence>
<dbReference type="RefSeq" id="WP_137333200.1">
    <property type="nucleotide sequence ID" value="NZ_CP040077.1"/>
</dbReference>
<organism evidence="1 2">
    <name type="scientific">Trinickia violacea</name>
    <dbReference type="NCBI Taxonomy" id="2571746"/>
    <lineage>
        <taxon>Bacteria</taxon>
        <taxon>Pseudomonadati</taxon>
        <taxon>Pseudomonadota</taxon>
        <taxon>Betaproteobacteria</taxon>
        <taxon>Burkholderiales</taxon>
        <taxon>Burkholderiaceae</taxon>
        <taxon>Trinickia</taxon>
    </lineage>
</organism>
<evidence type="ECO:0000313" key="2">
    <source>
        <dbReference type="Proteomes" id="UP000298656"/>
    </source>
</evidence>